<evidence type="ECO:0000313" key="3">
    <source>
        <dbReference type="Proteomes" id="UP000176786"/>
    </source>
</evidence>
<accession>A0A1F5P8V8</accession>
<protein>
    <recommendedName>
        <fullName evidence="1">TraC-like domain-containing protein</fullName>
    </recommendedName>
</protein>
<evidence type="ECO:0000259" key="1">
    <source>
        <dbReference type="Pfam" id="PF26593"/>
    </source>
</evidence>
<sequence length="229" mass="25291">MALFGKNKNDSNGAAAAQSTQSFLDVAEVRDGVIMLKDGNLRGVLAVSSVNFSLKSDDEQNAIISSYQSFLNSLESSVQILVQSRKTDITPYIDMMKNRMSSVSNQLLQMQMAEYIEFITRLTDVAHIMTKTFYVIVPFNLNNAKQGFFGKVGHIFNPRHSVVIDAAAFEANKKELLQRMAEVAQRLSSTGLNSKPLETAEVVELLYSSYNVGSVSGFQGSELDKLDLQ</sequence>
<feature type="domain" description="TraC-like" evidence="1">
    <location>
        <begin position="31"/>
        <end position="211"/>
    </location>
</feature>
<proteinExistence type="predicted"/>
<name>A0A1F5P8V8_9BACT</name>
<gene>
    <name evidence="2" type="ORF">A3J48_01505</name>
</gene>
<dbReference type="InterPro" id="IPR058596">
    <property type="entry name" value="TraC-like_dom"/>
</dbReference>
<evidence type="ECO:0000313" key="2">
    <source>
        <dbReference type="EMBL" id="OGE86100.1"/>
    </source>
</evidence>
<organism evidence="2 3">
    <name type="scientific">Candidatus Doudnabacteria bacterium RIFCSPHIGHO2_02_FULL_46_11</name>
    <dbReference type="NCBI Taxonomy" id="1817832"/>
    <lineage>
        <taxon>Bacteria</taxon>
        <taxon>Candidatus Doudnaibacteriota</taxon>
    </lineage>
</organism>
<reference evidence="2 3" key="1">
    <citation type="journal article" date="2016" name="Nat. Commun.">
        <title>Thousands of microbial genomes shed light on interconnected biogeochemical processes in an aquifer system.</title>
        <authorList>
            <person name="Anantharaman K."/>
            <person name="Brown C.T."/>
            <person name="Hug L.A."/>
            <person name="Sharon I."/>
            <person name="Castelle C.J."/>
            <person name="Probst A.J."/>
            <person name="Thomas B.C."/>
            <person name="Singh A."/>
            <person name="Wilkins M.J."/>
            <person name="Karaoz U."/>
            <person name="Brodie E.L."/>
            <person name="Williams K.H."/>
            <person name="Hubbard S.S."/>
            <person name="Banfield J.F."/>
        </authorList>
    </citation>
    <scope>NUCLEOTIDE SEQUENCE [LARGE SCALE GENOMIC DNA]</scope>
</reference>
<dbReference type="STRING" id="1817832.A3J48_01505"/>
<dbReference type="EMBL" id="MFES01000012">
    <property type="protein sequence ID" value="OGE86100.1"/>
    <property type="molecule type" value="Genomic_DNA"/>
</dbReference>
<comment type="caution">
    <text evidence="2">The sequence shown here is derived from an EMBL/GenBank/DDBJ whole genome shotgun (WGS) entry which is preliminary data.</text>
</comment>
<dbReference type="Pfam" id="PF26593">
    <property type="entry name" value="TraC-like"/>
    <property type="match status" value="1"/>
</dbReference>
<dbReference type="AlphaFoldDB" id="A0A1F5P8V8"/>
<dbReference type="Proteomes" id="UP000176786">
    <property type="component" value="Unassembled WGS sequence"/>
</dbReference>